<name>A0A5Q6PEP1_VIBCL</name>
<dbReference type="EMBL" id="VUAA01000022">
    <property type="protein sequence ID" value="KAA1253354.1"/>
    <property type="molecule type" value="Genomic_DNA"/>
</dbReference>
<sequence>MSTHPKMHQLLQLMNKSASFEKGCEPDFAIIPDKDGMDTENHYGEQEDLFIDLLLGSDAKVFKVRPNESVIVCDLPLGKCHSNVLQEAGEGDTIFTGFAQVAYPDGSGGDWFPHSWLTDSEGKLVETFSNAFPTYFGVALIGDNLELFKDYTKNLQY</sequence>
<comment type="caution">
    <text evidence="1">The sequence shown here is derived from an EMBL/GenBank/DDBJ whole genome shotgun (WGS) entry which is preliminary data.</text>
</comment>
<reference evidence="1 2" key="1">
    <citation type="submission" date="2019-09" db="EMBL/GenBank/DDBJ databases">
        <authorList>
            <person name="Kritzky A."/>
            <person name="Schelkanova E.Y."/>
            <person name="Alkhova Z.V."/>
            <person name="Smirnova N.I."/>
        </authorList>
    </citation>
    <scope>NUCLEOTIDE SEQUENCE [LARGE SCALE GENOMIC DNA]</scope>
    <source>
        <strain evidence="1 2">M1526</strain>
    </source>
</reference>
<dbReference type="Proteomes" id="UP000323225">
    <property type="component" value="Unassembled WGS sequence"/>
</dbReference>
<protein>
    <submittedName>
        <fullName evidence="1">Uncharacterized protein</fullName>
    </submittedName>
</protein>
<proteinExistence type="predicted"/>
<dbReference type="AlphaFoldDB" id="A0A5Q6PEP1"/>
<gene>
    <name evidence="1" type="ORF">F0M16_17630</name>
</gene>
<evidence type="ECO:0000313" key="2">
    <source>
        <dbReference type="Proteomes" id="UP000323225"/>
    </source>
</evidence>
<organism evidence="1 2">
    <name type="scientific">Vibrio cholerae</name>
    <dbReference type="NCBI Taxonomy" id="666"/>
    <lineage>
        <taxon>Bacteria</taxon>
        <taxon>Pseudomonadati</taxon>
        <taxon>Pseudomonadota</taxon>
        <taxon>Gammaproteobacteria</taxon>
        <taxon>Vibrionales</taxon>
        <taxon>Vibrionaceae</taxon>
        <taxon>Vibrio</taxon>
    </lineage>
</organism>
<accession>A0A5Q6PEP1</accession>
<evidence type="ECO:0000313" key="1">
    <source>
        <dbReference type="EMBL" id="KAA1253354.1"/>
    </source>
</evidence>